<dbReference type="OrthoDB" id="1067798at2"/>
<reference evidence="4" key="1">
    <citation type="journal article" date="2011" name="Stand. Genomic Sci.">
        <title>Non-contiguous finished genome sequence of the opportunistic oral pathogen Prevotella multisaccharivorax type strain (PPPA20).</title>
        <authorList>
            <person name="Pati A."/>
            <person name="Gronow S."/>
            <person name="Lu M."/>
            <person name="Lapidus A."/>
            <person name="Nolan M."/>
            <person name="Lucas S."/>
            <person name="Hammon N."/>
            <person name="Deshpande S."/>
            <person name="Cheng J.F."/>
            <person name="Tapia R."/>
            <person name="Han C."/>
            <person name="Goodwin L."/>
            <person name="Pitluck S."/>
            <person name="Liolios K."/>
            <person name="Pagani I."/>
            <person name="Mavromatis K."/>
            <person name="Mikhailova N."/>
            <person name="Huntemann M."/>
            <person name="Chen A."/>
            <person name="Palaniappan K."/>
            <person name="Land M."/>
            <person name="Hauser L."/>
            <person name="Detter J.C."/>
            <person name="Brambilla E.M."/>
            <person name="Rohde M."/>
            <person name="Goker M."/>
            <person name="Woyke T."/>
            <person name="Bristow J."/>
            <person name="Eisen J.A."/>
            <person name="Markowitz V."/>
            <person name="Hugenholtz P."/>
            <person name="Kyrpides N.C."/>
            <person name="Klenk H.P."/>
            <person name="Ivanova N."/>
        </authorList>
    </citation>
    <scope>NUCLEOTIDE SEQUENCE [LARGE SCALE GENOMIC DNA]</scope>
    <source>
        <strain evidence="4">DSM 17128</strain>
    </source>
</reference>
<dbReference type="HOGENOM" id="CLU_379406_0_0_10"/>
<dbReference type="InterPro" id="IPR059177">
    <property type="entry name" value="GH29D-like_dom"/>
</dbReference>
<accession>F8N8V3</accession>
<dbReference type="Proteomes" id="UP000002772">
    <property type="component" value="Unassembled WGS sequence"/>
</dbReference>
<dbReference type="AlphaFoldDB" id="F8N8V3"/>
<evidence type="ECO:0000313" key="3">
    <source>
        <dbReference type="EMBL" id="EGN55598.1"/>
    </source>
</evidence>
<feature type="domain" description="GH29D-like beta-sandwich" evidence="2">
    <location>
        <begin position="379"/>
        <end position="431"/>
    </location>
</feature>
<feature type="chain" id="PRO_5003381188" description="GH29D-like beta-sandwich domain-containing protein" evidence="1">
    <location>
        <begin position="24"/>
        <end position="730"/>
    </location>
</feature>
<feature type="signal peptide" evidence="1">
    <location>
        <begin position="1"/>
        <end position="23"/>
    </location>
</feature>
<dbReference type="eggNOG" id="COG3537">
    <property type="taxonomic scope" value="Bacteria"/>
</dbReference>
<dbReference type="STRING" id="688246.Premu_0105"/>
<evidence type="ECO:0000259" key="2">
    <source>
        <dbReference type="Pfam" id="PF13290"/>
    </source>
</evidence>
<name>F8N8V3_9BACT</name>
<protein>
    <recommendedName>
        <fullName evidence="2">GH29D-like beta-sandwich domain-containing protein</fullName>
    </recommendedName>
</protein>
<dbReference type="EMBL" id="GL945017">
    <property type="protein sequence ID" value="EGN55598.1"/>
    <property type="molecule type" value="Genomic_DNA"/>
</dbReference>
<keyword evidence="1" id="KW-0732">Signal</keyword>
<keyword evidence="4" id="KW-1185">Reference proteome</keyword>
<sequence>MRKTLLSFLTLLLLIAGVEGAMAQTKTVTFDATKDLGKDAALSKDGVTIKAVTKHCELANTAKYSFYKNYPVTFTSTVGNITKVVFTCDAIGDRRHGPGCFREPSTGTYSYLDSIGTWAGDANSFTLTPKTNPVWVKKIEVTIGKDTKKETTVSFATPSYTFTQGSDDAKNFKGQKAIVMDGTNIISDATVTYTLDPNNTDLTTIDTGNGTVVLNENKTGSVKVTAAFAGNDIYEPSKASYTINVGPKTTGDGMEANPYTVADLILLNKSNVLPTGKIYVKGIISKVGELDSSYGELNYYISDDGNEASELEVYNGLGLNGDKFTAVTDLEAGWTVTVMGTPTFYKNTTLGIAQGSQITNIIKPQIGTPVITGTSLFLNNTQVAISCDNADAKIYYTLDGTKPTTANTLYSGAFTLDKTATVTAVAYVNGKAGKEAQISFTKVDEKQITTVADALAKTDNTVVYVKGIVAQTQKYNSNYTNLNYYLSDDGTSASTLEVYHGKYLNDTDITNEYQIVRGDEVIVAGTITTYNNVKELKDAILLSLTEGKETTTITTTGWATYVSRRPVDFSNASVKAYTVKYNATSNTITLSPVTKIPGNTAVVLKGNEGTYTLDHTESADALTGNNLEFDYADKSITTAKTFYVLTKVGNICGFYPMATGEMLPAYKGYIYIKDTTAAKAFYALGNTTTGINNTVVGKPQRDMRYNLAGQRTGKSYKGIVILNGKKVIVR</sequence>
<gene>
    <name evidence="3" type="ORF">Premu_0105</name>
</gene>
<evidence type="ECO:0000256" key="1">
    <source>
        <dbReference type="SAM" id="SignalP"/>
    </source>
</evidence>
<dbReference type="RefSeq" id="WP_007572247.1">
    <property type="nucleotide sequence ID" value="NZ_BPTS01000001.1"/>
</dbReference>
<proteinExistence type="predicted"/>
<dbReference type="Pfam" id="PF13290">
    <property type="entry name" value="CHB_HEX_C_1"/>
    <property type="match status" value="1"/>
</dbReference>
<organism evidence="3 4">
    <name type="scientific">Hallella multisaccharivorax DSM 17128</name>
    <dbReference type="NCBI Taxonomy" id="688246"/>
    <lineage>
        <taxon>Bacteria</taxon>
        <taxon>Pseudomonadati</taxon>
        <taxon>Bacteroidota</taxon>
        <taxon>Bacteroidia</taxon>
        <taxon>Bacteroidales</taxon>
        <taxon>Prevotellaceae</taxon>
        <taxon>Hallella</taxon>
    </lineage>
</organism>
<evidence type="ECO:0000313" key="4">
    <source>
        <dbReference type="Proteomes" id="UP000002772"/>
    </source>
</evidence>